<keyword evidence="1" id="KW-0812">Transmembrane</keyword>
<sequence precursor="true">MSLASQNRSGRRLPLPGHPVARRGNIIVFTAVLMVVMLGMIAFAVDVGYMYTMQTQLQRSVDAAALAGAGSLVEGTDIAQAKATEYLVRNPVGSSMTFVNEEEVPAKIAQFVAEHGDDFEVEAGEWNASTRSFETTNTLPSTLSVSMEYPTMPTFFGKILGKDSFSIRASSVAMYQPRDIMVVLDFSGSMNDDSTFEAFGKLGRSWVESNLQQCWADIGNPTYGSLTFEPKWANCKGAVPTDGSKPQIYVEYRNTSVYVTSTLNLENVVLQFSGGTRQTFSGLSAKTGTFQGSSTNSGKQITKVWVKSGNNLSGEGTNYGEPFDFSSSNMNNMVKKAFGLNSVSYPYNGSWDAYIDYCEQSSNSNKNAGYRYKYGYLNLMNYWLESRRSYAQTPVLWKTHAQPVRALKDSLAIFMDFITEVEVQDRVGLAVYNAPNGEGMVEVPLTLEVEQVATIANQRQAGHYHEYTNIGGGLNAARLHLDQHGRPNAFKMIVLITDGQANWRNGSYSIANAENYLISEANLCAHDSRKYPVVTLSLGTNADTDIMEQVATITNSTHFNVPGGSTIEQYHDQLSETFRKIAKARPLKLVK</sequence>
<dbReference type="EMBL" id="CP001848">
    <property type="protein sequence ID" value="ADB15208.1"/>
    <property type="molecule type" value="Genomic_DNA"/>
</dbReference>
<dbReference type="OrthoDB" id="226623at2"/>
<evidence type="ECO:0000313" key="4">
    <source>
        <dbReference type="Proteomes" id="UP000001887"/>
    </source>
</evidence>
<dbReference type="Gene3D" id="3.40.50.410">
    <property type="entry name" value="von Willebrand factor, type A domain"/>
    <property type="match status" value="1"/>
</dbReference>
<keyword evidence="4" id="KW-1185">Reference proteome</keyword>
<dbReference type="PROSITE" id="PS50234">
    <property type="entry name" value="VWFA"/>
    <property type="match status" value="1"/>
</dbReference>
<keyword evidence="1" id="KW-1133">Transmembrane helix</keyword>
<proteinExistence type="predicted"/>
<dbReference type="eggNOG" id="COG2304">
    <property type="taxonomic scope" value="Bacteria"/>
</dbReference>
<dbReference type="Pfam" id="PF13400">
    <property type="entry name" value="Tad"/>
    <property type="match status" value="1"/>
</dbReference>
<gene>
    <name evidence="3" type="ordered locus">Psta_0521</name>
</gene>
<reference evidence="3 4" key="1">
    <citation type="journal article" date="2009" name="Stand. Genomic Sci.">
        <title>Complete genome sequence of Pirellula staleyi type strain (ATCC 27377).</title>
        <authorList>
            <person name="Clum A."/>
            <person name="Tindall B.J."/>
            <person name="Sikorski J."/>
            <person name="Ivanova N."/>
            <person name="Mavrommatis K."/>
            <person name="Lucas S."/>
            <person name="Glavina del Rio T."/>
            <person name="Nolan M."/>
            <person name="Chen F."/>
            <person name="Tice H."/>
            <person name="Pitluck S."/>
            <person name="Cheng J.F."/>
            <person name="Chertkov O."/>
            <person name="Brettin T."/>
            <person name="Han C."/>
            <person name="Detter J.C."/>
            <person name="Kuske C."/>
            <person name="Bruce D."/>
            <person name="Goodwin L."/>
            <person name="Ovchinikova G."/>
            <person name="Pati A."/>
            <person name="Mikhailova N."/>
            <person name="Chen A."/>
            <person name="Palaniappan K."/>
            <person name="Land M."/>
            <person name="Hauser L."/>
            <person name="Chang Y.J."/>
            <person name="Jeffries C.D."/>
            <person name="Chain P."/>
            <person name="Rohde M."/>
            <person name="Goker M."/>
            <person name="Bristow J."/>
            <person name="Eisen J.A."/>
            <person name="Markowitz V."/>
            <person name="Hugenholtz P."/>
            <person name="Kyrpides N.C."/>
            <person name="Klenk H.P."/>
            <person name="Lapidus A."/>
        </authorList>
    </citation>
    <scope>NUCLEOTIDE SEQUENCE [LARGE SCALE GENOMIC DNA]</scope>
    <source>
        <strain evidence="4">ATCC 27377 / DSM 6068 / ICPB 4128</strain>
    </source>
</reference>
<dbReference type="InterPro" id="IPR028087">
    <property type="entry name" value="Tad_N"/>
</dbReference>
<accession>D2R3H7</accession>
<dbReference type="HOGENOM" id="CLU_471505_0_0_0"/>
<dbReference type="CDD" id="cd00198">
    <property type="entry name" value="vWFA"/>
    <property type="match status" value="1"/>
</dbReference>
<dbReference type="InterPro" id="IPR036465">
    <property type="entry name" value="vWFA_dom_sf"/>
</dbReference>
<name>D2R3H7_PIRSD</name>
<keyword evidence="1" id="KW-0472">Membrane</keyword>
<evidence type="ECO:0000256" key="1">
    <source>
        <dbReference type="SAM" id="Phobius"/>
    </source>
</evidence>
<dbReference type="KEGG" id="psl:Psta_0521"/>
<feature type="transmembrane region" description="Helical" evidence="1">
    <location>
        <begin position="26"/>
        <end position="51"/>
    </location>
</feature>
<evidence type="ECO:0000259" key="2">
    <source>
        <dbReference type="PROSITE" id="PS50234"/>
    </source>
</evidence>
<evidence type="ECO:0000313" key="3">
    <source>
        <dbReference type="EMBL" id="ADB15208.1"/>
    </source>
</evidence>
<dbReference type="SUPFAM" id="SSF53300">
    <property type="entry name" value="vWA-like"/>
    <property type="match status" value="1"/>
</dbReference>
<dbReference type="eggNOG" id="COG4655">
    <property type="taxonomic scope" value="Bacteria"/>
</dbReference>
<dbReference type="Proteomes" id="UP000001887">
    <property type="component" value="Chromosome"/>
</dbReference>
<dbReference type="STRING" id="530564.Psta_0521"/>
<dbReference type="Pfam" id="PF00092">
    <property type="entry name" value="VWA"/>
    <property type="match status" value="1"/>
</dbReference>
<feature type="domain" description="VWFA" evidence="2">
    <location>
        <begin position="379"/>
        <end position="574"/>
    </location>
</feature>
<protein>
    <submittedName>
        <fullName evidence="3">von Willebrand factor type A</fullName>
    </submittedName>
</protein>
<dbReference type="InterPro" id="IPR002035">
    <property type="entry name" value="VWF_A"/>
</dbReference>
<dbReference type="AlphaFoldDB" id="D2R3H7"/>
<organism evidence="3 4">
    <name type="scientific">Pirellula staleyi (strain ATCC 27377 / DSM 6068 / ICPB 4128)</name>
    <name type="common">Pirella staleyi</name>
    <dbReference type="NCBI Taxonomy" id="530564"/>
    <lineage>
        <taxon>Bacteria</taxon>
        <taxon>Pseudomonadati</taxon>
        <taxon>Planctomycetota</taxon>
        <taxon>Planctomycetia</taxon>
        <taxon>Pirellulales</taxon>
        <taxon>Pirellulaceae</taxon>
        <taxon>Pirellula</taxon>
    </lineage>
</organism>